<feature type="non-terminal residue" evidence="1">
    <location>
        <position position="1"/>
    </location>
</feature>
<dbReference type="EMBL" id="KK116427">
    <property type="protein sequence ID" value="KFM67757.1"/>
    <property type="molecule type" value="Genomic_DNA"/>
</dbReference>
<dbReference type="AlphaFoldDB" id="A0A087TRL8"/>
<name>A0A087TRL8_STEMI</name>
<evidence type="ECO:0000313" key="2">
    <source>
        <dbReference type="Proteomes" id="UP000054359"/>
    </source>
</evidence>
<evidence type="ECO:0000313" key="1">
    <source>
        <dbReference type="EMBL" id="KFM67757.1"/>
    </source>
</evidence>
<reference evidence="1 2" key="1">
    <citation type="submission" date="2013-11" db="EMBL/GenBank/DDBJ databases">
        <title>Genome sequencing of Stegodyphus mimosarum.</title>
        <authorList>
            <person name="Bechsgaard J."/>
        </authorList>
    </citation>
    <scope>NUCLEOTIDE SEQUENCE [LARGE SCALE GENOMIC DNA]</scope>
</reference>
<protein>
    <submittedName>
        <fullName evidence="1">Uncharacterized protein</fullName>
    </submittedName>
</protein>
<feature type="non-terminal residue" evidence="1">
    <location>
        <position position="61"/>
    </location>
</feature>
<dbReference type="OrthoDB" id="37886at2759"/>
<dbReference type="Proteomes" id="UP000054359">
    <property type="component" value="Unassembled WGS sequence"/>
</dbReference>
<accession>A0A087TRL8</accession>
<keyword evidence="2" id="KW-1185">Reference proteome</keyword>
<proteinExistence type="predicted"/>
<sequence length="61" mass="6797">NPIIATFCQYCGKKLEDNDKDIPELSHVNLADHSIMVKPEVKNADVQGTPVTVSKYVQTRP</sequence>
<gene>
    <name evidence="1" type="ORF">X975_17611</name>
</gene>
<organism evidence="1 2">
    <name type="scientific">Stegodyphus mimosarum</name>
    <name type="common">African social velvet spider</name>
    <dbReference type="NCBI Taxonomy" id="407821"/>
    <lineage>
        <taxon>Eukaryota</taxon>
        <taxon>Metazoa</taxon>
        <taxon>Ecdysozoa</taxon>
        <taxon>Arthropoda</taxon>
        <taxon>Chelicerata</taxon>
        <taxon>Arachnida</taxon>
        <taxon>Araneae</taxon>
        <taxon>Araneomorphae</taxon>
        <taxon>Entelegynae</taxon>
        <taxon>Eresoidea</taxon>
        <taxon>Eresidae</taxon>
        <taxon>Stegodyphus</taxon>
    </lineage>
</organism>